<dbReference type="InterPro" id="IPR025322">
    <property type="entry name" value="PADRE_dom"/>
</dbReference>
<reference evidence="2 3" key="1">
    <citation type="journal article" date="2021" name="Commun. Biol.">
        <title>The genome of Shorea leprosula (Dipterocarpaceae) highlights the ecological relevance of drought in aseasonal tropical rainforests.</title>
        <authorList>
            <person name="Ng K.K.S."/>
            <person name="Kobayashi M.J."/>
            <person name="Fawcett J.A."/>
            <person name="Hatakeyama M."/>
            <person name="Paape T."/>
            <person name="Ng C.H."/>
            <person name="Ang C.C."/>
            <person name="Tnah L.H."/>
            <person name="Lee C.T."/>
            <person name="Nishiyama T."/>
            <person name="Sese J."/>
            <person name="O'Brien M.J."/>
            <person name="Copetti D."/>
            <person name="Mohd Noor M.I."/>
            <person name="Ong R.C."/>
            <person name="Putra M."/>
            <person name="Sireger I.Z."/>
            <person name="Indrioko S."/>
            <person name="Kosugi Y."/>
            <person name="Izuno A."/>
            <person name="Isagi Y."/>
            <person name="Lee S.L."/>
            <person name="Shimizu K.K."/>
        </authorList>
    </citation>
    <scope>NUCLEOTIDE SEQUENCE [LARGE SCALE GENOMIC DNA]</scope>
    <source>
        <strain evidence="2">214</strain>
    </source>
</reference>
<comment type="caution">
    <text evidence="2">The sequence shown here is derived from an EMBL/GenBank/DDBJ whole genome shotgun (WGS) entry which is preliminary data.</text>
</comment>
<evidence type="ECO:0000313" key="3">
    <source>
        <dbReference type="Proteomes" id="UP001054252"/>
    </source>
</evidence>
<proteinExistence type="predicted"/>
<gene>
    <name evidence="2" type="ORF">SLEP1_g15201</name>
</gene>
<organism evidence="2 3">
    <name type="scientific">Rubroshorea leprosula</name>
    <dbReference type="NCBI Taxonomy" id="152421"/>
    <lineage>
        <taxon>Eukaryota</taxon>
        <taxon>Viridiplantae</taxon>
        <taxon>Streptophyta</taxon>
        <taxon>Embryophyta</taxon>
        <taxon>Tracheophyta</taxon>
        <taxon>Spermatophyta</taxon>
        <taxon>Magnoliopsida</taxon>
        <taxon>eudicotyledons</taxon>
        <taxon>Gunneridae</taxon>
        <taxon>Pentapetalae</taxon>
        <taxon>rosids</taxon>
        <taxon>malvids</taxon>
        <taxon>Malvales</taxon>
        <taxon>Dipterocarpaceae</taxon>
        <taxon>Rubroshorea</taxon>
    </lineage>
</organism>
<dbReference type="PANTHER" id="PTHR33052">
    <property type="entry name" value="DUF4228 DOMAIN PROTEIN-RELATED"/>
    <property type="match status" value="1"/>
</dbReference>
<evidence type="ECO:0000256" key="1">
    <source>
        <dbReference type="SAM" id="MobiDB-lite"/>
    </source>
</evidence>
<accession>A0AAV5IW31</accession>
<dbReference type="Pfam" id="PF14009">
    <property type="entry name" value="PADRE"/>
    <property type="match status" value="1"/>
</dbReference>
<dbReference type="Proteomes" id="UP001054252">
    <property type="component" value="Unassembled WGS sequence"/>
</dbReference>
<protein>
    <recommendedName>
        <fullName evidence="4">DUF4228 domain protein</fullName>
    </recommendedName>
</protein>
<keyword evidence="3" id="KW-1185">Reference proteome</keyword>
<sequence>MGMKLLSLQVIPWCFQLLGNHISCVHLQPEPPLGIIKLVKSDGIVKIYHRPIHASEIMKEFPKHMVCRSDSLYIGQKIPALSEDDQLQLGHNYFLLPRHVFQSVLSFVTVSSFAKLSRNAFLKKAAACQPLDIQKSPSGCLKIRVSDEFISQLIEAEEEKGGECSALQNRVCNTPQLHKDYTQLVGSRRHWKPKLETIKETEKSKISSFGINRRRKSQKSDHHGSCTKPKIIRIKSLERK</sequence>
<evidence type="ECO:0008006" key="4">
    <source>
        <dbReference type="Google" id="ProtNLM"/>
    </source>
</evidence>
<feature type="region of interest" description="Disordered" evidence="1">
    <location>
        <begin position="210"/>
        <end position="230"/>
    </location>
</feature>
<evidence type="ECO:0000313" key="2">
    <source>
        <dbReference type="EMBL" id="GKV02810.1"/>
    </source>
</evidence>
<name>A0AAV5IW31_9ROSI</name>
<dbReference type="AlphaFoldDB" id="A0AAV5IW31"/>
<dbReference type="EMBL" id="BPVZ01000019">
    <property type="protein sequence ID" value="GKV02810.1"/>
    <property type="molecule type" value="Genomic_DNA"/>
</dbReference>